<organism evidence="3 4">
    <name type="scientific">Hebeloma cylindrosporum</name>
    <dbReference type="NCBI Taxonomy" id="76867"/>
    <lineage>
        <taxon>Eukaryota</taxon>
        <taxon>Fungi</taxon>
        <taxon>Dikarya</taxon>
        <taxon>Basidiomycota</taxon>
        <taxon>Agaricomycotina</taxon>
        <taxon>Agaricomycetes</taxon>
        <taxon>Agaricomycetidae</taxon>
        <taxon>Agaricales</taxon>
        <taxon>Agaricineae</taxon>
        <taxon>Hymenogastraceae</taxon>
        <taxon>Hebeloma</taxon>
    </lineage>
</organism>
<dbReference type="Proteomes" id="UP000053424">
    <property type="component" value="Unassembled WGS sequence"/>
</dbReference>
<reference evidence="3 4" key="1">
    <citation type="submission" date="2014-04" db="EMBL/GenBank/DDBJ databases">
        <authorList>
            <consortium name="DOE Joint Genome Institute"/>
            <person name="Kuo A."/>
            <person name="Gay G."/>
            <person name="Dore J."/>
            <person name="Kohler A."/>
            <person name="Nagy L.G."/>
            <person name="Floudas D."/>
            <person name="Copeland A."/>
            <person name="Barry K.W."/>
            <person name="Cichocki N."/>
            <person name="Veneault-Fourrey C."/>
            <person name="LaButti K."/>
            <person name="Lindquist E.A."/>
            <person name="Lipzen A."/>
            <person name="Lundell T."/>
            <person name="Morin E."/>
            <person name="Murat C."/>
            <person name="Sun H."/>
            <person name="Tunlid A."/>
            <person name="Henrissat B."/>
            <person name="Grigoriev I.V."/>
            <person name="Hibbett D.S."/>
            <person name="Martin F."/>
            <person name="Nordberg H.P."/>
            <person name="Cantor M.N."/>
            <person name="Hua S.X."/>
        </authorList>
    </citation>
    <scope>NUCLEOTIDE SEQUENCE [LARGE SCALE GENOMIC DNA]</scope>
    <source>
        <strain evidence="4">h7</strain>
    </source>
</reference>
<evidence type="ECO:0000313" key="3">
    <source>
        <dbReference type="EMBL" id="KIM37086.1"/>
    </source>
</evidence>
<evidence type="ECO:0000256" key="2">
    <source>
        <dbReference type="SAM" id="Phobius"/>
    </source>
</evidence>
<gene>
    <name evidence="3" type="ORF">M413DRAFT_13623</name>
</gene>
<evidence type="ECO:0000256" key="1">
    <source>
        <dbReference type="SAM" id="MobiDB-lite"/>
    </source>
</evidence>
<sequence>MGKRREDRMMGDPGAALNPRNLPIFFFFVVVVGGVLSRYPVQRFHFVERGLTWELELQLPVLESDLSLEDQQRPWNRDKALQGSWDNPPPSPMSKEDPRIDKIPAP</sequence>
<dbReference type="AlphaFoldDB" id="A0A0C3C0A6"/>
<name>A0A0C3C0A6_HEBCY</name>
<feature type="transmembrane region" description="Helical" evidence="2">
    <location>
        <begin position="21"/>
        <end position="39"/>
    </location>
</feature>
<evidence type="ECO:0000313" key="4">
    <source>
        <dbReference type="Proteomes" id="UP000053424"/>
    </source>
</evidence>
<keyword evidence="4" id="KW-1185">Reference proteome</keyword>
<feature type="region of interest" description="Disordered" evidence="1">
    <location>
        <begin position="73"/>
        <end position="106"/>
    </location>
</feature>
<feature type="compositionally biased region" description="Basic and acidic residues" evidence="1">
    <location>
        <begin position="94"/>
        <end position="106"/>
    </location>
</feature>
<protein>
    <submittedName>
        <fullName evidence="3">Uncharacterized protein</fullName>
    </submittedName>
</protein>
<keyword evidence="2" id="KW-1133">Transmembrane helix</keyword>
<dbReference type="EMBL" id="KN831800">
    <property type="protein sequence ID" value="KIM37086.1"/>
    <property type="molecule type" value="Genomic_DNA"/>
</dbReference>
<keyword evidence="2" id="KW-0472">Membrane</keyword>
<proteinExistence type="predicted"/>
<accession>A0A0C3C0A6</accession>
<keyword evidence="2" id="KW-0812">Transmembrane</keyword>
<reference evidence="4" key="2">
    <citation type="submission" date="2015-01" db="EMBL/GenBank/DDBJ databases">
        <title>Evolutionary Origins and Diversification of the Mycorrhizal Mutualists.</title>
        <authorList>
            <consortium name="DOE Joint Genome Institute"/>
            <consortium name="Mycorrhizal Genomics Consortium"/>
            <person name="Kohler A."/>
            <person name="Kuo A."/>
            <person name="Nagy L.G."/>
            <person name="Floudas D."/>
            <person name="Copeland A."/>
            <person name="Barry K.W."/>
            <person name="Cichocki N."/>
            <person name="Veneault-Fourrey C."/>
            <person name="LaButti K."/>
            <person name="Lindquist E.A."/>
            <person name="Lipzen A."/>
            <person name="Lundell T."/>
            <person name="Morin E."/>
            <person name="Murat C."/>
            <person name="Riley R."/>
            <person name="Ohm R."/>
            <person name="Sun H."/>
            <person name="Tunlid A."/>
            <person name="Henrissat B."/>
            <person name="Grigoriev I.V."/>
            <person name="Hibbett D.S."/>
            <person name="Martin F."/>
        </authorList>
    </citation>
    <scope>NUCLEOTIDE SEQUENCE [LARGE SCALE GENOMIC DNA]</scope>
    <source>
        <strain evidence="4">h7</strain>
    </source>
</reference>
<dbReference type="HOGENOM" id="CLU_2223591_0_0_1"/>